<organism evidence="1 2">
    <name type="scientific">Fusarium tricinctum</name>
    <dbReference type="NCBI Taxonomy" id="61284"/>
    <lineage>
        <taxon>Eukaryota</taxon>
        <taxon>Fungi</taxon>
        <taxon>Dikarya</taxon>
        <taxon>Ascomycota</taxon>
        <taxon>Pezizomycotina</taxon>
        <taxon>Sordariomycetes</taxon>
        <taxon>Hypocreomycetidae</taxon>
        <taxon>Hypocreales</taxon>
        <taxon>Nectriaceae</taxon>
        <taxon>Fusarium</taxon>
        <taxon>Fusarium tricinctum species complex</taxon>
    </lineage>
</organism>
<proteinExistence type="predicted"/>
<dbReference type="OrthoDB" id="630188at2759"/>
<comment type="caution">
    <text evidence="1">The sequence shown here is derived from an EMBL/GenBank/DDBJ whole genome shotgun (WGS) entry which is preliminary data.</text>
</comment>
<name>A0A8K0S633_9HYPO</name>
<evidence type="ECO:0000313" key="1">
    <source>
        <dbReference type="EMBL" id="KAH7261813.1"/>
    </source>
</evidence>
<protein>
    <submittedName>
        <fullName evidence="1">Uncharacterized protein</fullName>
    </submittedName>
</protein>
<sequence>MSFSKERLGCPGLFQEIAHRKPLMHCFGHIHEAWGTKLVQWRHPTPDLPSHFNAIENQGSCVIDSLARLRPSRFDSVATIQEKEERREYERERVVRTRHCEGDEFPVVRGSHTLFVNAAVQGLEGILQSIHGWWSLSFRWLKGMGMHLHEKIIDMQGIRYLKVCFHANM</sequence>
<accession>A0A8K0S633</accession>
<dbReference type="InterPro" id="IPR029052">
    <property type="entry name" value="Metallo-depent_PP-like"/>
</dbReference>
<dbReference type="AlphaFoldDB" id="A0A8K0S633"/>
<reference evidence="1" key="1">
    <citation type="journal article" date="2021" name="Nat. Commun.">
        <title>Genetic determinants of endophytism in the Arabidopsis root mycobiome.</title>
        <authorList>
            <person name="Mesny F."/>
            <person name="Miyauchi S."/>
            <person name="Thiergart T."/>
            <person name="Pickel B."/>
            <person name="Atanasova L."/>
            <person name="Karlsson M."/>
            <person name="Huettel B."/>
            <person name="Barry K.W."/>
            <person name="Haridas S."/>
            <person name="Chen C."/>
            <person name="Bauer D."/>
            <person name="Andreopoulos W."/>
            <person name="Pangilinan J."/>
            <person name="LaButti K."/>
            <person name="Riley R."/>
            <person name="Lipzen A."/>
            <person name="Clum A."/>
            <person name="Drula E."/>
            <person name="Henrissat B."/>
            <person name="Kohler A."/>
            <person name="Grigoriev I.V."/>
            <person name="Martin F.M."/>
            <person name="Hacquard S."/>
        </authorList>
    </citation>
    <scope>NUCLEOTIDE SEQUENCE</scope>
    <source>
        <strain evidence="1">MPI-SDFR-AT-0068</strain>
    </source>
</reference>
<gene>
    <name evidence="1" type="ORF">BKA59DRAFT_2353</name>
</gene>
<dbReference type="Gene3D" id="3.60.21.10">
    <property type="match status" value="1"/>
</dbReference>
<dbReference type="Proteomes" id="UP000813427">
    <property type="component" value="Unassembled WGS sequence"/>
</dbReference>
<keyword evidence="2" id="KW-1185">Reference proteome</keyword>
<evidence type="ECO:0000313" key="2">
    <source>
        <dbReference type="Proteomes" id="UP000813427"/>
    </source>
</evidence>
<dbReference type="EMBL" id="JAGPXF010000001">
    <property type="protein sequence ID" value="KAH7261813.1"/>
    <property type="molecule type" value="Genomic_DNA"/>
</dbReference>